<feature type="compositionally biased region" description="Pro residues" evidence="1">
    <location>
        <begin position="45"/>
        <end position="54"/>
    </location>
</feature>
<keyword evidence="2" id="KW-1133">Transmembrane helix</keyword>
<evidence type="ECO:0000256" key="1">
    <source>
        <dbReference type="SAM" id="MobiDB-lite"/>
    </source>
</evidence>
<keyword evidence="2" id="KW-0812">Transmembrane</keyword>
<feature type="compositionally biased region" description="Pro residues" evidence="1">
    <location>
        <begin position="29"/>
        <end position="38"/>
    </location>
</feature>
<accession>A0A077LVQ0</accession>
<keyword evidence="4" id="KW-1185">Reference proteome</keyword>
<evidence type="ECO:0008006" key="5">
    <source>
        <dbReference type="Google" id="ProtNLM"/>
    </source>
</evidence>
<dbReference type="Proteomes" id="UP000035721">
    <property type="component" value="Unassembled WGS sequence"/>
</dbReference>
<feature type="compositionally biased region" description="Low complexity" evidence="1">
    <location>
        <begin position="55"/>
        <end position="69"/>
    </location>
</feature>
<proteinExistence type="predicted"/>
<feature type="region of interest" description="Disordered" evidence="1">
    <location>
        <begin position="1"/>
        <end position="117"/>
    </location>
</feature>
<feature type="compositionally biased region" description="Pro residues" evidence="1">
    <location>
        <begin position="1"/>
        <end position="22"/>
    </location>
</feature>
<dbReference type="EMBL" id="CAJB01000158">
    <property type="protein sequence ID" value="CCH78013.1"/>
    <property type="molecule type" value="Genomic_DNA"/>
</dbReference>
<reference evidence="3 4" key="1">
    <citation type="journal article" date="2013" name="ISME J.">
        <title>A metabolic model for members of the genus Tetrasphaera involved in enhanced biological phosphorus removal.</title>
        <authorList>
            <person name="Kristiansen R."/>
            <person name="Nguyen H.T.T."/>
            <person name="Saunders A.M."/>
            <person name="Nielsen J.L."/>
            <person name="Wimmer R."/>
            <person name="Le V.Q."/>
            <person name="McIlroy S.J."/>
            <person name="Petrovski S."/>
            <person name="Seviour R.J."/>
            <person name="Calteau A."/>
            <person name="Nielsen K.L."/>
            <person name="Nielsen P.H."/>
        </authorList>
    </citation>
    <scope>NUCLEOTIDE SEQUENCE [LARGE SCALE GENOMIC DNA]</scope>
    <source>
        <strain evidence="3 4">T1-X7</strain>
    </source>
</reference>
<dbReference type="STRING" id="1194083.BN12_2400027"/>
<name>A0A077LVQ0_9MICO</name>
<evidence type="ECO:0000313" key="4">
    <source>
        <dbReference type="Proteomes" id="UP000035721"/>
    </source>
</evidence>
<feature type="transmembrane region" description="Helical" evidence="2">
    <location>
        <begin position="202"/>
        <end position="226"/>
    </location>
</feature>
<keyword evidence="2" id="KW-0472">Membrane</keyword>
<feature type="transmembrane region" description="Helical" evidence="2">
    <location>
        <begin position="156"/>
        <end position="182"/>
    </location>
</feature>
<feature type="compositionally biased region" description="Low complexity" evidence="1">
    <location>
        <begin position="103"/>
        <end position="117"/>
    </location>
</feature>
<comment type="caution">
    <text evidence="3">The sequence shown here is derived from an EMBL/GenBank/DDBJ whole genome shotgun (WGS) entry which is preliminary data.</text>
</comment>
<evidence type="ECO:0000313" key="3">
    <source>
        <dbReference type="EMBL" id="CCH78013.1"/>
    </source>
</evidence>
<organism evidence="3 4">
    <name type="scientific">Nostocoides japonicum T1-X7</name>
    <dbReference type="NCBI Taxonomy" id="1194083"/>
    <lineage>
        <taxon>Bacteria</taxon>
        <taxon>Bacillati</taxon>
        <taxon>Actinomycetota</taxon>
        <taxon>Actinomycetes</taxon>
        <taxon>Micrococcales</taxon>
        <taxon>Intrasporangiaceae</taxon>
        <taxon>Nostocoides</taxon>
    </lineage>
</organism>
<gene>
    <name evidence="3" type="ORF">BN12_2400027</name>
</gene>
<protein>
    <recommendedName>
        <fullName evidence="5">DUF4190 domain-containing protein</fullName>
    </recommendedName>
</protein>
<evidence type="ECO:0000256" key="2">
    <source>
        <dbReference type="SAM" id="Phobius"/>
    </source>
</evidence>
<sequence>MPPTPPTQPVPSSPTTPVPQAPAPEGGPYAPPSSPYSPPSSAGQGPPPPSPYAAPGPYGGEQSAYPGGPPQGSGSQGSPWAPPPHDPYGSPAPRSTPPPEQNPYGSSPYGSGTSPYAAGSNPYATGGSPYPAGPPGAPGALPGYAVPGSRSNTSAIVLLVLSAVLTVMCCLTQIPAAILGIVALSKKDSDPEGSARLTRIGWIAFAIGLVVGIIAAGVLITLGVWADNQSSGYSY</sequence>
<dbReference type="AlphaFoldDB" id="A0A077LVQ0"/>